<dbReference type="PANTHER" id="PTHR35372:SF2">
    <property type="entry name" value="SF3 HELICASE DOMAIN-CONTAINING PROTEIN"/>
    <property type="match status" value="1"/>
</dbReference>
<dbReference type="OrthoDB" id="142922at2157"/>
<accession>A0A1I0AA09</accession>
<feature type="domain" description="Bacteriophage/plasmid primase P4 C-terminal" evidence="2">
    <location>
        <begin position="45"/>
        <end position="170"/>
    </location>
</feature>
<sequence length="444" mass="50609">MLKQNNDAKKCKFDASRNRNDSMTDCNSYLKSVSKDEAIDIKAVADDILSHIRVLHIQETGETLYYKDGRYVKSGEWIIRREIQRLIGSYADEKTKRDIISYICDETRISRDDLDCDPDVINLENVLYDVKTGEFREHSPEFLSTIQIPVVYVPGMSCPLIMKTLTELLPPEDLQICLEFLGYCLTPKTNMKKALMLLGLENTGKSVLMDLATYFLGVDNTSRISLQKMSYDKYATSRFDGTLLNCYSDIDWKKTSSLSVFKEVTGERFVHAEEKYGTSYEFNNMTKHMFAASRLPHGKYLDSVFLDRWLVINLKHQYKGKDADVDLIDKLNKPDELSGLLNLVLNALKGLRERGYFKHADKSAKILDALSSDTASVQSFVKDVVTRKKGHSIYKSDMYAAYANWCNSSLMVPTSKIGFGRAFSGCSFNGDKNKWHNCSLKGEY</sequence>
<dbReference type="Proteomes" id="UP000243338">
    <property type="component" value="Unassembled WGS sequence"/>
</dbReference>
<reference evidence="4" key="1">
    <citation type="submission" date="2016-10" db="EMBL/GenBank/DDBJ databases">
        <authorList>
            <person name="Varghese N."/>
            <person name="Submissions S."/>
        </authorList>
    </citation>
    <scope>NUCLEOTIDE SEQUENCE [LARGE SCALE GENOMIC DNA]</scope>
    <source>
        <strain evidence="4">SLH 33</strain>
    </source>
</reference>
<dbReference type="InterPro" id="IPR027417">
    <property type="entry name" value="P-loop_NTPase"/>
</dbReference>
<evidence type="ECO:0000313" key="3">
    <source>
        <dbReference type="EMBL" id="SES90962.1"/>
    </source>
</evidence>
<keyword evidence="3" id="KW-0347">Helicase</keyword>
<keyword evidence="1" id="KW-0378">Hydrolase</keyword>
<dbReference type="InterPro" id="IPR014818">
    <property type="entry name" value="Phage/plasmid_primase_P4_C"/>
</dbReference>
<dbReference type="NCBIfam" id="TIGR01613">
    <property type="entry name" value="primase_Cterm"/>
    <property type="match status" value="1"/>
</dbReference>
<keyword evidence="4" id="KW-1185">Reference proteome</keyword>
<name>A0A1I0AA09_9EURY</name>
<proteinExistence type="predicted"/>
<protein>
    <submittedName>
        <fullName evidence="3">Putative DNA primase/helicase</fullName>
    </submittedName>
</protein>
<dbReference type="SMART" id="SM00885">
    <property type="entry name" value="D5_N"/>
    <property type="match status" value="1"/>
</dbReference>
<keyword evidence="3" id="KW-0067">ATP-binding</keyword>
<evidence type="ECO:0000259" key="2">
    <source>
        <dbReference type="SMART" id="SM00885"/>
    </source>
</evidence>
<dbReference type="InterPro" id="IPR051620">
    <property type="entry name" value="ORF904-like_C"/>
</dbReference>
<dbReference type="RefSeq" id="WP_091690009.1">
    <property type="nucleotide sequence ID" value="NZ_CAAGSJ010000002.1"/>
</dbReference>
<keyword evidence="3" id="KW-0547">Nucleotide-binding</keyword>
<organism evidence="3 4">
    <name type="scientific">Methanococcoides vulcani</name>
    <dbReference type="NCBI Taxonomy" id="1353158"/>
    <lineage>
        <taxon>Archaea</taxon>
        <taxon>Methanobacteriati</taxon>
        <taxon>Methanobacteriota</taxon>
        <taxon>Stenosarchaea group</taxon>
        <taxon>Methanomicrobia</taxon>
        <taxon>Methanosarcinales</taxon>
        <taxon>Methanosarcinaceae</taxon>
        <taxon>Methanococcoides</taxon>
    </lineage>
</organism>
<dbReference type="InterPro" id="IPR045455">
    <property type="entry name" value="NrS-1_pol-like_helicase"/>
</dbReference>
<dbReference type="PANTHER" id="PTHR35372">
    <property type="entry name" value="ATP BINDING PROTEIN-RELATED"/>
    <property type="match status" value="1"/>
</dbReference>
<dbReference type="AlphaFoldDB" id="A0A1I0AA09"/>
<dbReference type="EMBL" id="FOHQ01000004">
    <property type="protein sequence ID" value="SES90962.1"/>
    <property type="molecule type" value="Genomic_DNA"/>
</dbReference>
<dbReference type="Gene3D" id="3.40.50.300">
    <property type="entry name" value="P-loop containing nucleotide triphosphate hydrolases"/>
    <property type="match status" value="1"/>
</dbReference>
<dbReference type="STRING" id="1353158.SAMN04488587_1517"/>
<dbReference type="Pfam" id="PF08706">
    <property type="entry name" value="D5_N"/>
    <property type="match status" value="1"/>
</dbReference>
<evidence type="ECO:0000256" key="1">
    <source>
        <dbReference type="ARBA" id="ARBA00022801"/>
    </source>
</evidence>
<dbReference type="GO" id="GO:0016787">
    <property type="term" value="F:hydrolase activity"/>
    <property type="evidence" value="ECO:0007669"/>
    <property type="project" value="UniProtKB-KW"/>
</dbReference>
<dbReference type="Pfam" id="PF19263">
    <property type="entry name" value="DUF5906"/>
    <property type="match status" value="1"/>
</dbReference>
<dbReference type="GO" id="GO:0004386">
    <property type="term" value="F:helicase activity"/>
    <property type="evidence" value="ECO:0007669"/>
    <property type="project" value="UniProtKB-KW"/>
</dbReference>
<dbReference type="InterPro" id="IPR006500">
    <property type="entry name" value="Helicase_put_C_phage/plasmid"/>
</dbReference>
<evidence type="ECO:0000313" key="4">
    <source>
        <dbReference type="Proteomes" id="UP000243338"/>
    </source>
</evidence>
<gene>
    <name evidence="3" type="ORF">SAMN04488587_1517</name>
</gene>